<dbReference type="Proteomes" id="UP000201646">
    <property type="component" value="Segment"/>
</dbReference>
<gene>
    <name evidence="1" type="ORF">ADP64_000083</name>
</gene>
<dbReference type="RefSeq" id="YP_009226501.1">
    <property type="nucleotide sequence ID" value="NC_029106.1"/>
</dbReference>
<evidence type="ECO:0000313" key="1">
    <source>
        <dbReference type="EMBL" id="ALA45387.1"/>
    </source>
</evidence>
<keyword evidence="2" id="KW-1185">Reference proteome</keyword>
<organism evidence="1 2">
    <name type="scientific">Achromobacter phage phiAxp-2</name>
    <dbReference type="NCBI Taxonomy" id="1664246"/>
    <lineage>
        <taxon>Viruses</taxon>
        <taxon>Duplodnaviria</taxon>
        <taxon>Heunggongvirae</taxon>
        <taxon>Uroviricota</taxon>
        <taxon>Caudoviricetes</taxon>
        <taxon>Casjensviridae</taxon>
        <taxon>Fengtaivirus</taxon>
        <taxon>Fengtaivirus Axp2</taxon>
    </lineage>
</organism>
<dbReference type="KEGG" id="vg:26798966"/>
<proteinExistence type="predicted"/>
<sequence>MNLHFQLRAKLAAVHDNASPEYLRAVTGRVVADLRAAADQIERKGLSGYWENVPAAGADADGYPRVSHALKYHVPHNKTDVNGPACLPRDVPAQVADLIAQLDRLSHAAQCVFPDDVANAAREIIAADATVSQEMRDAAFAYKMREPKSRDVLSAYRDAYAHDDHVAKQLFARAIWNHIKA</sequence>
<dbReference type="EMBL" id="KT321316">
    <property type="protein sequence ID" value="ALA45387.1"/>
    <property type="molecule type" value="Genomic_DNA"/>
</dbReference>
<evidence type="ECO:0000313" key="2">
    <source>
        <dbReference type="Proteomes" id="UP000201646"/>
    </source>
</evidence>
<accession>A0A0K2FHQ6</accession>
<reference evidence="1" key="1">
    <citation type="submission" date="2015-09" db="EMBL/GenBank/DDBJ databases">
        <authorList>
            <person name="Zhao X."/>
        </authorList>
    </citation>
    <scope>NUCLEOTIDE SEQUENCE</scope>
</reference>
<protein>
    <submittedName>
        <fullName evidence="1">Uncharacterized protein</fullName>
    </submittedName>
</protein>
<dbReference type="GeneID" id="26798966"/>
<name>A0A0K2FHQ6_9CAUD</name>